<dbReference type="RefSeq" id="WP_079726822.1">
    <property type="nucleotide sequence ID" value="NZ_FUZP01000001.1"/>
</dbReference>
<dbReference type="SUPFAM" id="SSF141571">
    <property type="entry name" value="Pentapeptide repeat-like"/>
    <property type="match status" value="1"/>
</dbReference>
<dbReference type="InterPro" id="IPR051082">
    <property type="entry name" value="Pentapeptide-BTB/POZ_domain"/>
</dbReference>
<dbReference type="Pfam" id="PF00805">
    <property type="entry name" value="Pentapeptide"/>
    <property type="match status" value="1"/>
</dbReference>
<dbReference type="AlphaFoldDB" id="A0A1T5IM39"/>
<reference evidence="1 2" key="1">
    <citation type="submission" date="2017-02" db="EMBL/GenBank/DDBJ databases">
        <authorList>
            <person name="Peterson S.W."/>
        </authorList>
    </citation>
    <scope>NUCLEOTIDE SEQUENCE [LARGE SCALE GENOMIC DNA]</scope>
    <source>
        <strain evidence="1 2">VKM Ac-2059</strain>
    </source>
</reference>
<evidence type="ECO:0000313" key="2">
    <source>
        <dbReference type="Proteomes" id="UP000190857"/>
    </source>
</evidence>
<accession>A0A1T5IM39</accession>
<name>A0A1T5IM39_9MICO</name>
<dbReference type="InterPro" id="IPR001646">
    <property type="entry name" value="5peptide_repeat"/>
</dbReference>
<dbReference type="Gene3D" id="2.160.20.80">
    <property type="entry name" value="E3 ubiquitin-protein ligase SopA"/>
    <property type="match status" value="1"/>
</dbReference>
<dbReference type="OrthoDB" id="2579959at2"/>
<dbReference type="PANTHER" id="PTHR14136:SF17">
    <property type="entry name" value="BTB_POZ DOMAIN-CONTAINING PROTEIN KCTD9"/>
    <property type="match status" value="1"/>
</dbReference>
<dbReference type="PANTHER" id="PTHR14136">
    <property type="entry name" value="BTB_POZ DOMAIN-CONTAINING PROTEIN KCTD9"/>
    <property type="match status" value="1"/>
</dbReference>
<protein>
    <submittedName>
        <fullName evidence="1">Uncharacterized protein YjbI, contains pentapeptide repeats</fullName>
    </submittedName>
</protein>
<proteinExistence type="predicted"/>
<organism evidence="1 2">
    <name type="scientific">Okibacterium fritillariae</name>
    <dbReference type="NCBI Taxonomy" id="123320"/>
    <lineage>
        <taxon>Bacteria</taxon>
        <taxon>Bacillati</taxon>
        <taxon>Actinomycetota</taxon>
        <taxon>Actinomycetes</taxon>
        <taxon>Micrococcales</taxon>
        <taxon>Microbacteriaceae</taxon>
        <taxon>Okibacterium</taxon>
    </lineage>
</organism>
<keyword evidence="2" id="KW-1185">Reference proteome</keyword>
<dbReference type="EMBL" id="FUZP01000001">
    <property type="protein sequence ID" value="SKC40227.1"/>
    <property type="molecule type" value="Genomic_DNA"/>
</dbReference>
<dbReference type="Proteomes" id="UP000190857">
    <property type="component" value="Unassembled WGS sequence"/>
</dbReference>
<dbReference type="STRING" id="123320.SAMN06309945_0619"/>
<gene>
    <name evidence="1" type="ORF">SAMN06309945_0619</name>
</gene>
<evidence type="ECO:0000313" key="1">
    <source>
        <dbReference type="EMBL" id="SKC40227.1"/>
    </source>
</evidence>
<sequence length="221" mass="23842">MPPKKKSSLTPQIPTLRLVGLEDGDTGLLDAHENVDGLRFVGADVSGQDLSGLTVTECAFEDLDAHDVLLRGAGFVETTIERLNAPIIAAPRSRFREVSIDQSRIGSAEFYESNWRSVHITGSKLGFVNLRGAVLQDVQFTNCSIDELDLGGATVNRLAFVDCTLNSLDVTRATLQNVDLRTLDLRRISGLEGLKGATMSSMQVSELASLFAEHLGIVVDG</sequence>